<dbReference type="AlphaFoldDB" id="A0A1Q3A7Y3"/>
<organism evidence="1 2">
    <name type="scientific">Zygosaccharomyces rouxii</name>
    <dbReference type="NCBI Taxonomy" id="4956"/>
    <lineage>
        <taxon>Eukaryota</taxon>
        <taxon>Fungi</taxon>
        <taxon>Dikarya</taxon>
        <taxon>Ascomycota</taxon>
        <taxon>Saccharomycotina</taxon>
        <taxon>Saccharomycetes</taxon>
        <taxon>Saccharomycetales</taxon>
        <taxon>Saccharomycetaceae</taxon>
        <taxon>Zygosaccharomyces</taxon>
    </lineage>
</organism>
<protein>
    <recommendedName>
        <fullName evidence="3">Altered inheritance of mitochondria protein 36, mitochondrial</fullName>
    </recommendedName>
</protein>
<gene>
    <name evidence="1" type="ORF">ZYGR_0AF02390</name>
</gene>
<proteinExistence type="predicted"/>
<evidence type="ECO:0000313" key="2">
    <source>
        <dbReference type="Proteomes" id="UP000187013"/>
    </source>
</evidence>
<sequence length="238" mass="27007">MLPFQRILLKRGPLIRGGALLSPAFRTPRGAFRKYASKPSRSADRNNAGPGFAMIFALAIIGTAIFNEAAKNLDKNKPKNTFTEDEYEHVMQGLKRRVAMFPNGHLDVQFSLQRDSDQLKKLLGDSKVYIDPVQVVENYRSIKDDPYEPLLNEIHSKYGPEYLNYLPQGLLVSLLGRYMKSHCRQGDHVVILDFPHSIKDAIKFENEVSSVSKLLATEESLDSDVCKYYQTVQKSQQL</sequence>
<comment type="caution">
    <text evidence="1">The sequence shown here is derived from an EMBL/GenBank/DDBJ whole genome shotgun (WGS) entry which is preliminary data.</text>
</comment>
<dbReference type="Proteomes" id="UP000187013">
    <property type="component" value="Unassembled WGS sequence"/>
</dbReference>
<dbReference type="EMBL" id="BDGX01000032">
    <property type="protein sequence ID" value="GAV51768.1"/>
    <property type="molecule type" value="Genomic_DNA"/>
</dbReference>
<evidence type="ECO:0000313" key="1">
    <source>
        <dbReference type="EMBL" id="GAV51768.1"/>
    </source>
</evidence>
<accession>A0A1Q3A7Y3</accession>
<name>A0A1Q3A7Y3_ZYGRO</name>
<reference evidence="1 2" key="1">
    <citation type="submission" date="2016-08" db="EMBL/GenBank/DDBJ databases">
        <title>Draft genome sequence of allopolyploid Zygosaccharomyces rouxii.</title>
        <authorList>
            <person name="Watanabe J."/>
            <person name="Uehara K."/>
            <person name="Mogi Y."/>
            <person name="Tsukioka Y."/>
        </authorList>
    </citation>
    <scope>NUCLEOTIDE SEQUENCE [LARGE SCALE GENOMIC DNA]</scope>
    <source>
        <strain evidence="1 2">NBRC 110957</strain>
    </source>
</reference>
<dbReference type="OrthoDB" id="4081130at2759"/>
<evidence type="ECO:0008006" key="3">
    <source>
        <dbReference type="Google" id="ProtNLM"/>
    </source>
</evidence>